<accession>A0A643FB05</accession>
<dbReference type="InterPro" id="IPR014710">
    <property type="entry name" value="RmlC-like_jellyroll"/>
</dbReference>
<comment type="subcellular location">
    <subcellularLocation>
        <location evidence="1">Endoplasmic reticulum lumen</location>
    </subcellularLocation>
</comment>
<dbReference type="OrthoDB" id="122936at2"/>
<keyword evidence="3" id="KW-0927">Auxin signaling pathway</keyword>
<dbReference type="Gene3D" id="2.60.120.10">
    <property type="entry name" value="Jelly Rolls"/>
    <property type="match status" value="1"/>
</dbReference>
<dbReference type="GO" id="GO:0010011">
    <property type="term" value="F:auxin binding"/>
    <property type="evidence" value="ECO:0007669"/>
    <property type="project" value="InterPro"/>
</dbReference>
<dbReference type="EMBL" id="VZPB01000064">
    <property type="protein sequence ID" value="KAB0575367.1"/>
    <property type="molecule type" value="Genomic_DNA"/>
</dbReference>
<dbReference type="InterPro" id="IPR000526">
    <property type="entry name" value="Auxin-bd"/>
</dbReference>
<gene>
    <name evidence="4" type="ORF">F7Q92_18665</name>
</gene>
<reference evidence="4 5" key="1">
    <citation type="submission" date="2019-09" db="EMBL/GenBank/DDBJ databases">
        <title>Draft genome sequences of 48 bacterial type strains from the CCUG.</title>
        <authorList>
            <person name="Tunovic T."/>
            <person name="Pineiro-Iglesias B."/>
            <person name="Unosson C."/>
            <person name="Inganas E."/>
            <person name="Ohlen M."/>
            <person name="Cardew S."/>
            <person name="Jensie-Markopoulos S."/>
            <person name="Salva-Serra F."/>
            <person name="Jaen-Luchoro D."/>
            <person name="Karlsson R."/>
            <person name="Svensson-Stadler L."/>
            <person name="Chun J."/>
            <person name="Moore E."/>
        </authorList>
    </citation>
    <scope>NUCLEOTIDE SEQUENCE [LARGE SCALE GENOMIC DNA]</scope>
    <source>
        <strain evidence="4 5">CCUG 30977</strain>
    </source>
</reference>
<evidence type="ECO:0000256" key="3">
    <source>
        <dbReference type="ARBA" id="ARBA00023294"/>
    </source>
</evidence>
<protein>
    <submittedName>
        <fullName evidence="4">Cupin domain-containing protein</fullName>
    </submittedName>
</protein>
<dbReference type="SUPFAM" id="SSF51182">
    <property type="entry name" value="RmlC-like cupins"/>
    <property type="match status" value="1"/>
</dbReference>
<evidence type="ECO:0000313" key="5">
    <source>
        <dbReference type="Proteomes" id="UP000430120"/>
    </source>
</evidence>
<dbReference type="AlphaFoldDB" id="A0A643FB05"/>
<dbReference type="Proteomes" id="UP000430120">
    <property type="component" value="Unassembled WGS sequence"/>
</dbReference>
<evidence type="ECO:0000313" key="4">
    <source>
        <dbReference type="EMBL" id="KAB0575367.1"/>
    </source>
</evidence>
<evidence type="ECO:0000256" key="1">
    <source>
        <dbReference type="ARBA" id="ARBA00004319"/>
    </source>
</evidence>
<sequence>MKLMEQIPPQASGLPGIQHSTWAGEADGLTQLSVWRQCMAPGAATPPHFHDCDEVVLCLGGWGEVHGDGQVRRFGADATLVLPRGQVHQIFNVGPMPLETLGILAATPVPTRLPDGEALELPWRS</sequence>
<evidence type="ECO:0000256" key="2">
    <source>
        <dbReference type="ARBA" id="ARBA00023170"/>
    </source>
</evidence>
<dbReference type="RefSeq" id="WP_151125602.1">
    <property type="nucleotide sequence ID" value="NZ_CP088081.1"/>
</dbReference>
<proteinExistence type="predicted"/>
<keyword evidence="2" id="KW-0675">Receptor</keyword>
<organism evidence="4 5">
    <name type="scientific">Ideonella dechloratans</name>
    <dbReference type="NCBI Taxonomy" id="36863"/>
    <lineage>
        <taxon>Bacteria</taxon>
        <taxon>Pseudomonadati</taxon>
        <taxon>Pseudomonadota</taxon>
        <taxon>Betaproteobacteria</taxon>
        <taxon>Burkholderiales</taxon>
        <taxon>Sphaerotilaceae</taxon>
        <taxon>Ideonella</taxon>
    </lineage>
</organism>
<dbReference type="InterPro" id="IPR011051">
    <property type="entry name" value="RmlC_Cupin_sf"/>
</dbReference>
<comment type="caution">
    <text evidence="4">The sequence shown here is derived from an EMBL/GenBank/DDBJ whole genome shotgun (WGS) entry which is preliminary data.</text>
</comment>
<dbReference type="GO" id="GO:0009734">
    <property type="term" value="P:auxin-activated signaling pathway"/>
    <property type="evidence" value="ECO:0007669"/>
    <property type="project" value="UniProtKB-KW"/>
</dbReference>
<keyword evidence="5" id="KW-1185">Reference proteome</keyword>
<dbReference type="Pfam" id="PF02041">
    <property type="entry name" value="Auxin_BP"/>
    <property type="match status" value="1"/>
</dbReference>
<name>A0A643FB05_IDEDE</name>